<dbReference type="EMBL" id="BOML01000060">
    <property type="protein sequence ID" value="GIE06264.1"/>
    <property type="molecule type" value="Genomic_DNA"/>
</dbReference>
<comment type="caution">
    <text evidence="1">The sequence shown here is derived from an EMBL/GenBank/DDBJ whole genome shotgun (WGS) entry which is preliminary data.</text>
</comment>
<gene>
    <name evidence="1" type="ORF">Adu01nite_76140</name>
</gene>
<keyword evidence="2" id="KW-1185">Reference proteome</keyword>
<name>A0ABQ3Z8V3_9ACTN</name>
<protein>
    <submittedName>
        <fullName evidence="1">Uncharacterized protein</fullName>
    </submittedName>
</protein>
<sequence>MISMVKDLAAEALFVSSLQPSECPSNRAVEQAVTAMLLLHGSEGCAAEVATEFGDHPDTAVRRMHWVNEELTGVVAPAPALT</sequence>
<evidence type="ECO:0000313" key="1">
    <source>
        <dbReference type="EMBL" id="GIE06264.1"/>
    </source>
</evidence>
<reference evidence="1 2" key="1">
    <citation type="submission" date="2021-01" db="EMBL/GenBank/DDBJ databases">
        <title>Whole genome shotgun sequence of Actinoplanes durhamensis NBRC 14914.</title>
        <authorList>
            <person name="Komaki H."/>
            <person name="Tamura T."/>
        </authorList>
    </citation>
    <scope>NUCLEOTIDE SEQUENCE [LARGE SCALE GENOMIC DNA]</scope>
    <source>
        <strain evidence="1 2">NBRC 14914</strain>
    </source>
</reference>
<evidence type="ECO:0000313" key="2">
    <source>
        <dbReference type="Proteomes" id="UP000637628"/>
    </source>
</evidence>
<dbReference type="RefSeq" id="WP_203734130.1">
    <property type="nucleotide sequence ID" value="NZ_BAAATX010000068.1"/>
</dbReference>
<organism evidence="1 2">
    <name type="scientific">Paractinoplanes durhamensis</name>
    <dbReference type="NCBI Taxonomy" id="113563"/>
    <lineage>
        <taxon>Bacteria</taxon>
        <taxon>Bacillati</taxon>
        <taxon>Actinomycetota</taxon>
        <taxon>Actinomycetes</taxon>
        <taxon>Micromonosporales</taxon>
        <taxon>Micromonosporaceae</taxon>
        <taxon>Paractinoplanes</taxon>
    </lineage>
</organism>
<dbReference type="Proteomes" id="UP000637628">
    <property type="component" value="Unassembled WGS sequence"/>
</dbReference>
<accession>A0ABQ3Z8V3</accession>
<proteinExistence type="predicted"/>